<feature type="region of interest" description="Disordered" evidence="1">
    <location>
        <begin position="613"/>
        <end position="635"/>
    </location>
</feature>
<reference evidence="2 3" key="1">
    <citation type="submission" date="2019-08" db="EMBL/GenBank/DDBJ databases">
        <title>The genome of the soybean aphid Biotype 1, its phylome, world population structure and adaptation to the North American continent.</title>
        <authorList>
            <person name="Giordano R."/>
            <person name="Donthu R.K."/>
            <person name="Hernandez A.G."/>
            <person name="Wright C.L."/>
            <person name="Zimin A.V."/>
        </authorList>
    </citation>
    <scope>NUCLEOTIDE SEQUENCE [LARGE SCALE GENOMIC DNA]</scope>
    <source>
        <tissue evidence="2">Whole aphids</tissue>
    </source>
</reference>
<dbReference type="Proteomes" id="UP000475862">
    <property type="component" value="Unassembled WGS sequence"/>
</dbReference>
<dbReference type="AlphaFoldDB" id="A0A6G0TF29"/>
<sequence>MINNNKFADALCASNFSKEKLYFEFVIIPSVSLAEKPFFLHCTISYYEYCLNNHTSLCADNQKTFREKGLFTKKYARRWVGCEIDLVDHSLACNCDGDQFISFHMILDAYNENLMVTIFIVILHILYISPNINAEKRQEIEIGTSGCRYSGYIDPEGKKCNGKDVMPIDDLPFACSSYFYDGVTCLDDFTIEASKNPNTDDNLLLISSLTLRVFLLYGRKNYIASWTNDNFYDGLRTESRNLQAFITDNPITGIVLTGIDGPINLMNLALDYYLITFRDFNDCTKELLNGGTTPMDSKDPKINTLNKFADALNALNIDREKVYLEFVMTPTIPFAKLPTTLPCEITYSEGLFAKKHAKGWVGYAIDLIDRQQACKCEGSYKKSVTTKFTKLLVLVLLRPRIPVGLGTIISGYNTDTAIGLLTQHRSYLDNLSLNSSMGRLIMSSTLIGIFRFLALFSSLVSCSSSLLLLFLNLLRGVLGPSTGNAYVWLRATWCSGVITPMCRLNCEEPGTGMPSLTDISYGRFNESGTRPTTYPYSWLECEGYPSLCPLSEFVSIHSVSEDNEGTRSEPIELTALSESPPPVLPFCTMVAILAFLPSVPIDGSISCKSSSFNIDDKSPSDEGAISDDDEDDVVAWPPPMSMDVDAGGGGGGRGAQRLTFCNNTFPVLLLLLWLLCWW</sequence>
<organism evidence="2 3">
    <name type="scientific">Aphis glycines</name>
    <name type="common">Soybean aphid</name>
    <dbReference type="NCBI Taxonomy" id="307491"/>
    <lineage>
        <taxon>Eukaryota</taxon>
        <taxon>Metazoa</taxon>
        <taxon>Ecdysozoa</taxon>
        <taxon>Arthropoda</taxon>
        <taxon>Hexapoda</taxon>
        <taxon>Insecta</taxon>
        <taxon>Pterygota</taxon>
        <taxon>Neoptera</taxon>
        <taxon>Paraneoptera</taxon>
        <taxon>Hemiptera</taxon>
        <taxon>Sternorrhyncha</taxon>
        <taxon>Aphidomorpha</taxon>
        <taxon>Aphidoidea</taxon>
        <taxon>Aphididae</taxon>
        <taxon>Aphidini</taxon>
        <taxon>Aphis</taxon>
        <taxon>Aphis</taxon>
    </lineage>
</organism>
<keyword evidence="3" id="KW-1185">Reference proteome</keyword>
<evidence type="ECO:0000256" key="1">
    <source>
        <dbReference type="SAM" id="MobiDB-lite"/>
    </source>
</evidence>
<comment type="caution">
    <text evidence="2">The sequence shown here is derived from an EMBL/GenBank/DDBJ whole genome shotgun (WGS) entry which is preliminary data.</text>
</comment>
<evidence type="ECO:0000313" key="3">
    <source>
        <dbReference type="Proteomes" id="UP000475862"/>
    </source>
</evidence>
<name>A0A6G0TF29_APHGL</name>
<evidence type="ECO:0000313" key="2">
    <source>
        <dbReference type="EMBL" id="KAE9531893.1"/>
    </source>
</evidence>
<feature type="compositionally biased region" description="Acidic residues" evidence="1">
    <location>
        <begin position="624"/>
        <end position="633"/>
    </location>
</feature>
<dbReference type="EMBL" id="VYZN01000040">
    <property type="protein sequence ID" value="KAE9531893.1"/>
    <property type="molecule type" value="Genomic_DNA"/>
</dbReference>
<accession>A0A6G0TF29</accession>
<proteinExistence type="predicted"/>
<protein>
    <submittedName>
        <fullName evidence="2">Uncharacterized protein</fullName>
    </submittedName>
</protein>
<dbReference type="OrthoDB" id="6625942at2759"/>
<gene>
    <name evidence="2" type="ORF">AGLY_010095</name>
</gene>